<feature type="domain" description="Cyclin-dependent kinase inhibitor" evidence="5">
    <location>
        <begin position="166"/>
        <end position="207"/>
    </location>
</feature>
<dbReference type="InterPro" id="IPR003175">
    <property type="entry name" value="CDI_dom"/>
</dbReference>
<feature type="compositionally biased region" description="Basic and acidic residues" evidence="4">
    <location>
        <begin position="128"/>
        <end position="140"/>
    </location>
</feature>
<sequence>MGKYLRKCKAVTETSVTANGGGGVRTRARTLALAAAAAGIGGGRRRSDAVAVAASEIQISSYLQLRSRRLVITTTRQANSRRERCRSPAAASRCSSNGSCELGRDRSLRSEGLEEEFETAVCSDCRNREATPSSDLREGTELDSMDSTAKPSSESIRRRRSSAVKMPSEAEIEEFFSDAEKAETKRFKEKYNYDVVKDVPLDGRYEWILLKQ</sequence>
<dbReference type="GO" id="GO:0051726">
    <property type="term" value="P:regulation of cell cycle"/>
    <property type="evidence" value="ECO:0007669"/>
    <property type="project" value="InterPro"/>
</dbReference>
<dbReference type="AlphaFoldDB" id="A0AAV9A0G4"/>
<reference evidence="6" key="1">
    <citation type="journal article" date="2023" name="Nat. Commun.">
        <title>Diploid and tetraploid genomes of Acorus and the evolution of monocots.</title>
        <authorList>
            <person name="Ma L."/>
            <person name="Liu K.W."/>
            <person name="Li Z."/>
            <person name="Hsiao Y.Y."/>
            <person name="Qi Y."/>
            <person name="Fu T."/>
            <person name="Tang G.D."/>
            <person name="Zhang D."/>
            <person name="Sun W.H."/>
            <person name="Liu D.K."/>
            <person name="Li Y."/>
            <person name="Chen G.Z."/>
            <person name="Liu X.D."/>
            <person name="Liao X.Y."/>
            <person name="Jiang Y.T."/>
            <person name="Yu X."/>
            <person name="Hao Y."/>
            <person name="Huang J."/>
            <person name="Zhao X.W."/>
            <person name="Ke S."/>
            <person name="Chen Y.Y."/>
            <person name="Wu W.L."/>
            <person name="Hsu J.L."/>
            <person name="Lin Y.F."/>
            <person name="Huang M.D."/>
            <person name="Li C.Y."/>
            <person name="Huang L."/>
            <person name="Wang Z.W."/>
            <person name="Zhao X."/>
            <person name="Zhong W.Y."/>
            <person name="Peng D.H."/>
            <person name="Ahmad S."/>
            <person name="Lan S."/>
            <person name="Zhang J.S."/>
            <person name="Tsai W.C."/>
            <person name="Van de Peer Y."/>
            <person name="Liu Z.J."/>
        </authorList>
    </citation>
    <scope>NUCLEOTIDE SEQUENCE</scope>
    <source>
        <strain evidence="6">SCP</strain>
    </source>
</reference>
<feature type="region of interest" description="Disordered" evidence="4">
    <location>
        <begin position="128"/>
        <end position="163"/>
    </location>
</feature>
<dbReference type="InterPro" id="IPR044898">
    <property type="entry name" value="CDI_dom_sf"/>
</dbReference>
<name>A0AAV9A0G4_ACOGR</name>
<dbReference type="GO" id="GO:0004861">
    <property type="term" value="F:cyclin-dependent protein serine/threonine kinase inhibitor activity"/>
    <property type="evidence" value="ECO:0007669"/>
    <property type="project" value="UniProtKB-UniRule"/>
</dbReference>
<evidence type="ECO:0000259" key="5">
    <source>
        <dbReference type="Pfam" id="PF02234"/>
    </source>
</evidence>
<keyword evidence="2 3" id="KW-0649">Protein kinase inhibitor</keyword>
<evidence type="ECO:0000256" key="2">
    <source>
        <dbReference type="ARBA" id="ARBA00023013"/>
    </source>
</evidence>
<dbReference type="Proteomes" id="UP001179952">
    <property type="component" value="Unassembled WGS sequence"/>
</dbReference>
<dbReference type="GO" id="GO:0005634">
    <property type="term" value="C:nucleus"/>
    <property type="evidence" value="ECO:0007669"/>
    <property type="project" value="UniProtKB-UniRule"/>
</dbReference>
<proteinExistence type="inferred from homology"/>
<evidence type="ECO:0000256" key="1">
    <source>
        <dbReference type="ARBA" id="ARBA00010274"/>
    </source>
</evidence>
<dbReference type="Gene3D" id="4.10.365.10">
    <property type="entry name" value="p27"/>
    <property type="match status" value="1"/>
</dbReference>
<evidence type="ECO:0000256" key="4">
    <source>
        <dbReference type="SAM" id="MobiDB-lite"/>
    </source>
</evidence>
<organism evidence="6 7">
    <name type="scientific">Acorus gramineus</name>
    <name type="common">Dwarf sweet flag</name>
    <dbReference type="NCBI Taxonomy" id="55184"/>
    <lineage>
        <taxon>Eukaryota</taxon>
        <taxon>Viridiplantae</taxon>
        <taxon>Streptophyta</taxon>
        <taxon>Embryophyta</taxon>
        <taxon>Tracheophyta</taxon>
        <taxon>Spermatophyta</taxon>
        <taxon>Magnoliopsida</taxon>
        <taxon>Liliopsida</taxon>
        <taxon>Acoraceae</taxon>
        <taxon>Acorus</taxon>
    </lineage>
</organism>
<dbReference type="EMBL" id="JAUJYN010000070">
    <property type="protein sequence ID" value="KAK1256944.1"/>
    <property type="molecule type" value="Genomic_DNA"/>
</dbReference>
<comment type="caution">
    <text evidence="6">The sequence shown here is derived from an EMBL/GenBank/DDBJ whole genome shotgun (WGS) entry which is preliminary data.</text>
</comment>
<dbReference type="Pfam" id="PF02234">
    <property type="entry name" value="CDI"/>
    <property type="match status" value="1"/>
</dbReference>
<dbReference type="PIRSF" id="PIRSF017811">
    <property type="entry name" value="CDK_inhib_pln"/>
    <property type="match status" value="1"/>
</dbReference>
<gene>
    <name evidence="6" type="ORF">QJS04_geneDACA017236</name>
</gene>
<evidence type="ECO:0000256" key="3">
    <source>
        <dbReference type="PIRNR" id="PIRNR017811"/>
    </source>
</evidence>
<keyword evidence="7" id="KW-1185">Reference proteome</keyword>
<reference evidence="6" key="2">
    <citation type="submission" date="2023-06" db="EMBL/GenBank/DDBJ databases">
        <authorList>
            <person name="Ma L."/>
            <person name="Liu K.-W."/>
            <person name="Li Z."/>
            <person name="Hsiao Y.-Y."/>
            <person name="Qi Y."/>
            <person name="Fu T."/>
            <person name="Tang G."/>
            <person name="Zhang D."/>
            <person name="Sun W.-H."/>
            <person name="Liu D.-K."/>
            <person name="Li Y."/>
            <person name="Chen G.-Z."/>
            <person name="Liu X.-D."/>
            <person name="Liao X.-Y."/>
            <person name="Jiang Y.-T."/>
            <person name="Yu X."/>
            <person name="Hao Y."/>
            <person name="Huang J."/>
            <person name="Zhao X.-W."/>
            <person name="Ke S."/>
            <person name="Chen Y.-Y."/>
            <person name="Wu W.-L."/>
            <person name="Hsu J.-L."/>
            <person name="Lin Y.-F."/>
            <person name="Huang M.-D."/>
            <person name="Li C.-Y."/>
            <person name="Huang L."/>
            <person name="Wang Z.-W."/>
            <person name="Zhao X."/>
            <person name="Zhong W.-Y."/>
            <person name="Peng D.-H."/>
            <person name="Ahmad S."/>
            <person name="Lan S."/>
            <person name="Zhang J.-S."/>
            <person name="Tsai W.-C."/>
            <person name="Van De Peer Y."/>
            <person name="Liu Z.-J."/>
        </authorList>
    </citation>
    <scope>NUCLEOTIDE SEQUENCE</scope>
    <source>
        <strain evidence="6">SCP</strain>
        <tissue evidence="6">Leaves</tissue>
    </source>
</reference>
<comment type="similarity">
    <text evidence="1 3">Belongs to the CDI family. ICK/KRP subfamily.</text>
</comment>
<protein>
    <recommendedName>
        <fullName evidence="3">Cyclin-dependent kinase inhibitor</fullName>
    </recommendedName>
</protein>
<dbReference type="PANTHER" id="PTHR46776">
    <property type="entry name" value="CYCLIN-DEPENDENT KINASE INHIBITOR 4-RELATED"/>
    <property type="match status" value="1"/>
</dbReference>
<evidence type="ECO:0000313" key="6">
    <source>
        <dbReference type="EMBL" id="KAK1256944.1"/>
    </source>
</evidence>
<accession>A0AAV9A0G4</accession>
<dbReference type="InterPro" id="IPR044275">
    <property type="entry name" value="KRP"/>
</dbReference>
<evidence type="ECO:0000313" key="7">
    <source>
        <dbReference type="Proteomes" id="UP001179952"/>
    </source>
</evidence>